<dbReference type="InterPro" id="IPR011009">
    <property type="entry name" value="Kinase-like_dom_sf"/>
</dbReference>
<gene>
    <name evidence="3" type="ORF">B0A55_04796</name>
</gene>
<proteinExistence type="predicted"/>
<dbReference type="SUPFAM" id="SSF56112">
    <property type="entry name" value="Protein kinase-like (PK-like)"/>
    <property type="match status" value="2"/>
</dbReference>
<dbReference type="CDD" id="cd00180">
    <property type="entry name" value="PKc"/>
    <property type="match status" value="1"/>
</dbReference>
<feature type="domain" description="Protein kinase" evidence="2">
    <location>
        <begin position="146"/>
        <end position="447"/>
    </location>
</feature>
<protein>
    <recommendedName>
        <fullName evidence="2">Protein kinase domain-containing protein</fullName>
    </recommendedName>
</protein>
<dbReference type="Pfam" id="PF00069">
    <property type="entry name" value="Pkinase"/>
    <property type="match status" value="1"/>
</dbReference>
<dbReference type="STRING" id="329884.A0A4U0XJU5"/>
<dbReference type="GO" id="GO:0005524">
    <property type="term" value="F:ATP binding"/>
    <property type="evidence" value="ECO:0007669"/>
    <property type="project" value="InterPro"/>
</dbReference>
<dbReference type="InterPro" id="IPR000719">
    <property type="entry name" value="Prot_kinase_dom"/>
</dbReference>
<evidence type="ECO:0000313" key="3">
    <source>
        <dbReference type="EMBL" id="TKA75025.1"/>
    </source>
</evidence>
<dbReference type="PANTHER" id="PTHR37542:SF3">
    <property type="entry name" value="PRION-INHIBITION AND PROPAGATION HELO DOMAIN-CONTAINING PROTEIN"/>
    <property type="match status" value="1"/>
</dbReference>
<organism evidence="3 4">
    <name type="scientific">Friedmanniomyces simplex</name>
    <dbReference type="NCBI Taxonomy" id="329884"/>
    <lineage>
        <taxon>Eukaryota</taxon>
        <taxon>Fungi</taxon>
        <taxon>Dikarya</taxon>
        <taxon>Ascomycota</taxon>
        <taxon>Pezizomycotina</taxon>
        <taxon>Dothideomycetes</taxon>
        <taxon>Dothideomycetidae</taxon>
        <taxon>Mycosphaerellales</taxon>
        <taxon>Teratosphaeriaceae</taxon>
        <taxon>Friedmanniomyces</taxon>
    </lineage>
</organism>
<dbReference type="PROSITE" id="PS50011">
    <property type="entry name" value="PROTEIN_KINASE_DOM"/>
    <property type="match status" value="2"/>
</dbReference>
<dbReference type="OrthoDB" id="4062651at2759"/>
<feature type="domain" description="Protein kinase" evidence="2">
    <location>
        <begin position="616"/>
        <end position="915"/>
    </location>
</feature>
<dbReference type="EMBL" id="NAJQ01000206">
    <property type="protein sequence ID" value="TKA75025.1"/>
    <property type="molecule type" value="Genomic_DNA"/>
</dbReference>
<dbReference type="Proteomes" id="UP000309340">
    <property type="component" value="Unassembled WGS sequence"/>
</dbReference>
<dbReference type="GO" id="GO:0004672">
    <property type="term" value="F:protein kinase activity"/>
    <property type="evidence" value="ECO:0007669"/>
    <property type="project" value="InterPro"/>
</dbReference>
<accession>A0A4U0XJU5</accession>
<feature type="region of interest" description="Disordered" evidence="1">
    <location>
        <begin position="932"/>
        <end position="960"/>
    </location>
</feature>
<evidence type="ECO:0000313" key="4">
    <source>
        <dbReference type="Proteomes" id="UP000309340"/>
    </source>
</evidence>
<keyword evidence="4" id="KW-1185">Reference proteome</keyword>
<dbReference type="InterPro" id="IPR056002">
    <property type="entry name" value="DUF7580"/>
</dbReference>
<dbReference type="AlphaFoldDB" id="A0A4U0XJU5"/>
<dbReference type="Pfam" id="PF24476">
    <property type="entry name" value="DUF7580"/>
    <property type="match status" value="1"/>
</dbReference>
<name>A0A4U0XJU5_9PEZI</name>
<dbReference type="PANTHER" id="PTHR37542">
    <property type="entry name" value="HELO DOMAIN-CONTAINING PROTEIN-RELATED"/>
    <property type="match status" value="1"/>
</dbReference>
<comment type="caution">
    <text evidence="3">The sequence shown here is derived from an EMBL/GenBank/DDBJ whole genome shotgun (WGS) entry which is preliminary data.</text>
</comment>
<evidence type="ECO:0000256" key="1">
    <source>
        <dbReference type="SAM" id="MobiDB-lite"/>
    </source>
</evidence>
<dbReference type="Gene3D" id="1.10.510.10">
    <property type="entry name" value="Transferase(Phosphotransferase) domain 1"/>
    <property type="match status" value="2"/>
</dbReference>
<evidence type="ECO:0000259" key="2">
    <source>
        <dbReference type="PROSITE" id="PS50011"/>
    </source>
</evidence>
<sequence length="960" mass="108689">MGDVQVLRRRIHELRVENADARKFVPENALVDVITRETIRPVVSARFPLDSAQEVTNTVLKGGRKIFSILVTLDNVGCIQHFIKRDQLQARPIDSLLPFTEIDLRDILKDEYIADCFYEAQWGFCAPVFTRKTIPRTFDRHVVLPFLRKEWIAAGAYGAVYKIDIHPDHRPVNSDTATEFVRKEIALGDGTYDNEVRILSTMQCLDHPNILKLLACYTHNDQHNIISPYISQGTLRKYLQQEKRTTAHHSETFHLIAGLASAVWAMHEFVMSSDHPAHKGHHDDLRPDNVLYDGSRLILADFGLSSLKASPENSNTTFKGRQGYYQAPECAELGHPYNEHGANRASDIFAFGCMIADIVVHLAKGPSGVREFQEARTFRLQQITFHLFHKGDRPNDAVAAFLEQTARDFGSPVFQDIVRLINTMLDTDPKKRPLARHVTTKLYDATIAAFVEQSKPLFANLKSSPHAVIEHARFRSWRGSFDASYYFTLPRPTTAAAMLESIVDTLRQMKQALEDIDLAIAGDCRTFLDIRRMNTELINSLPEAGRAAAETQISTIILKMIRSDPDDAVYDSLRTAFGDSRISRLADAKRRILEVEGSSTSVADVPCRVLSSSSGFRLRDRKDVGPFKLARIHDESTVGGRLVLEEVIKYHEKYRRQKLLPRLSKLAELLASPNLPSELRVPPFYGLHDNVKAASFGLLYDLAEVYQGDPASLAPKSLHQLLSDRNERELPDLERRYSLASDLAEALAALHDLEWFHKDLSSHSVLFLPTSDRQPYWKTQPYLIGFHHSRQTREDFSEGPLTASQDRSRERYHDPEYLSKDNGQFRRFRPEFDYYSLGILLLEIASWTTIGAIMSTHASEDYQTFAMAVIEEKLTGLQFSMGSVYAAVVEQCLTGLKQSGVVVEEAVPITAQMNLAVRKTITGPLRTLRSHSHEEDLISTAQKRKADDGDELPVTKRWHM</sequence>
<reference evidence="3 4" key="1">
    <citation type="submission" date="2017-03" db="EMBL/GenBank/DDBJ databases">
        <title>Genomes of endolithic fungi from Antarctica.</title>
        <authorList>
            <person name="Coleine C."/>
            <person name="Masonjones S."/>
            <person name="Stajich J.E."/>
        </authorList>
    </citation>
    <scope>NUCLEOTIDE SEQUENCE [LARGE SCALE GENOMIC DNA]</scope>
    <source>
        <strain evidence="3 4">CCFEE 5184</strain>
    </source>
</reference>